<dbReference type="Proteomes" id="UP000018550">
    <property type="component" value="Chromosome"/>
</dbReference>
<dbReference type="SUPFAM" id="SSF82649">
    <property type="entry name" value="SufE/NifU"/>
    <property type="match status" value="1"/>
</dbReference>
<dbReference type="STRING" id="1276258.SAPIS_v1c07810"/>
<name>V5RKJ4_SPIAP</name>
<proteinExistence type="predicted"/>
<keyword evidence="3" id="KW-1185">Reference proteome</keyword>
<protein>
    <submittedName>
        <fullName evidence="2">FeS assembly protein</fullName>
    </submittedName>
</protein>
<feature type="domain" description="NIF system FeS cluster assembly NifU N-terminal" evidence="1">
    <location>
        <begin position="12"/>
        <end position="93"/>
    </location>
</feature>
<reference evidence="2 3" key="1">
    <citation type="journal article" date="2014" name="Genome Announc.">
        <title>Complete Genome Sequence of Spiroplasma apis B31T (ATCC 33834), a Bacterium Associated with May Disease of Honeybees (Apis mellifera).</title>
        <authorList>
            <person name="Ku C."/>
            <person name="Lo W.S."/>
            <person name="Chen L.L."/>
            <person name="Kuo C.H."/>
        </authorList>
    </citation>
    <scope>NUCLEOTIDE SEQUENCE [LARGE SCALE GENOMIC DNA]</scope>
    <source>
        <strain evidence="2">B31</strain>
    </source>
</reference>
<dbReference type="AlphaFoldDB" id="V5RKJ4"/>
<dbReference type="GO" id="GO:0016226">
    <property type="term" value="P:iron-sulfur cluster assembly"/>
    <property type="evidence" value="ECO:0007669"/>
    <property type="project" value="InterPro"/>
</dbReference>
<accession>V5RKJ4</accession>
<evidence type="ECO:0000313" key="2">
    <source>
        <dbReference type="EMBL" id="AHB36626.1"/>
    </source>
</evidence>
<dbReference type="OrthoDB" id="9804157at2"/>
<dbReference type="EMBL" id="CP006682">
    <property type="protein sequence ID" value="AHB36626.1"/>
    <property type="molecule type" value="Genomic_DNA"/>
</dbReference>
<dbReference type="GO" id="GO:0051536">
    <property type="term" value="F:iron-sulfur cluster binding"/>
    <property type="evidence" value="ECO:0007669"/>
    <property type="project" value="InterPro"/>
</dbReference>
<dbReference type="PATRIC" id="fig|1276258.3.peg.803"/>
<sequence>MFNKEDKIILRQIIMEHFTSPSNKGFLELSKGIFKNQDSASCSDEINVQIIFEDGKIVDSRFDGVACSISTASIDILCDQIRNKGKEEALNILYNYHNMISGKDYNEDILDELIAFWQIHHQGNRINCALLGADGLRYILENEVK</sequence>
<dbReference type="CDD" id="cd06664">
    <property type="entry name" value="IscU_like"/>
    <property type="match status" value="1"/>
</dbReference>
<gene>
    <name evidence="2" type="primary">sufU</name>
    <name evidence="2" type="ORF">SAPIS_v1c07810</name>
</gene>
<dbReference type="Pfam" id="PF01592">
    <property type="entry name" value="NifU_N"/>
    <property type="match status" value="1"/>
</dbReference>
<dbReference type="InterPro" id="IPR002871">
    <property type="entry name" value="NIF_FeS_clus_asmbl_NifU_N"/>
</dbReference>
<organism evidence="2 3">
    <name type="scientific">Spiroplasma apis B31</name>
    <dbReference type="NCBI Taxonomy" id="1276258"/>
    <lineage>
        <taxon>Bacteria</taxon>
        <taxon>Bacillati</taxon>
        <taxon>Mycoplasmatota</taxon>
        <taxon>Mollicutes</taxon>
        <taxon>Entomoplasmatales</taxon>
        <taxon>Spiroplasmataceae</taxon>
        <taxon>Spiroplasma</taxon>
    </lineage>
</organism>
<dbReference type="RefSeq" id="WP_023789903.1">
    <property type="nucleotide sequence ID" value="NC_022998.1"/>
</dbReference>
<dbReference type="GO" id="GO:0005506">
    <property type="term" value="F:iron ion binding"/>
    <property type="evidence" value="ECO:0007669"/>
    <property type="project" value="InterPro"/>
</dbReference>
<dbReference type="eggNOG" id="COG0822">
    <property type="taxonomic scope" value="Bacteria"/>
</dbReference>
<evidence type="ECO:0000259" key="1">
    <source>
        <dbReference type="Pfam" id="PF01592"/>
    </source>
</evidence>
<dbReference type="HOGENOM" id="CLU_079283_4_1_14"/>
<dbReference type="Gene3D" id="3.90.1010.10">
    <property type="match status" value="1"/>
</dbReference>
<evidence type="ECO:0000313" key="3">
    <source>
        <dbReference type="Proteomes" id="UP000018550"/>
    </source>
</evidence>
<dbReference type="KEGG" id="sapi:SAPIS_v1c07810"/>